<dbReference type="Gene3D" id="3.40.50.150">
    <property type="entry name" value="Vaccinia Virus protein VP39"/>
    <property type="match status" value="1"/>
</dbReference>
<dbReference type="PANTHER" id="PTHR43591">
    <property type="entry name" value="METHYLTRANSFERASE"/>
    <property type="match status" value="1"/>
</dbReference>
<dbReference type="GO" id="GO:0032259">
    <property type="term" value="P:methylation"/>
    <property type="evidence" value="ECO:0007669"/>
    <property type="project" value="UniProtKB-KW"/>
</dbReference>
<sequence length="256" mass="28510">MTQAKQSHHDTIVDQFSRQAIPFTQLPGHLDAIEMLVAMSNVTNKDHVLDVACGPGLVACEFAKTAQHVTGIDLTQAMIDQARLHQQELGLTNLSWQVGTAQPLPYADHSFSIVVTRYSFHHFLDSQAALDEMIRVCQPGGRIVIADAAPPKENVEAYNRLEKLRDPSHSRALALEEWQQSLGQSGLKDLKRGHYTVEMELEKQLQASFPNPGDEEKIRALFRDDIGENQLGMNTRQVGNEIHFSYPIAIFAGCKA</sequence>
<organism evidence="2 3">
    <name type="scientific">Desulfuromonas acetoxidans (strain DSM 684 / 11070)</name>
    <dbReference type="NCBI Taxonomy" id="281689"/>
    <lineage>
        <taxon>Bacteria</taxon>
        <taxon>Pseudomonadati</taxon>
        <taxon>Thermodesulfobacteriota</taxon>
        <taxon>Desulfuromonadia</taxon>
        <taxon>Desulfuromonadales</taxon>
        <taxon>Desulfuromonadaceae</taxon>
        <taxon>Desulfuromonas</taxon>
    </lineage>
</organism>
<evidence type="ECO:0000313" key="3">
    <source>
        <dbReference type="Proteomes" id="UP000005695"/>
    </source>
</evidence>
<accession>Q1JXN7</accession>
<dbReference type="CDD" id="cd02440">
    <property type="entry name" value="AdoMet_MTases"/>
    <property type="match status" value="1"/>
</dbReference>
<proteinExistence type="predicted"/>
<reference evidence="2" key="2">
    <citation type="submission" date="2006-05" db="EMBL/GenBank/DDBJ databases">
        <title>Sequencing of the draft genome and assembly of Desulfuromonas acetoxidans DSM 684.</title>
        <authorList>
            <consortium name="US DOE Joint Genome Institute (JGI-PGF)"/>
            <person name="Copeland A."/>
            <person name="Lucas S."/>
            <person name="Lapidus A."/>
            <person name="Barry K."/>
            <person name="Detter J.C."/>
            <person name="Glavina del Rio T."/>
            <person name="Hammon N."/>
            <person name="Israni S."/>
            <person name="Dalin E."/>
            <person name="Tice H."/>
            <person name="Bruce D."/>
            <person name="Pitluck S."/>
            <person name="Richardson P."/>
        </authorList>
    </citation>
    <scope>NUCLEOTIDE SEQUENCE [LARGE SCALE GENOMIC DNA]</scope>
    <source>
        <strain evidence="2">DSM 684</strain>
    </source>
</reference>
<gene>
    <name evidence="2" type="ORF">Dace_0703</name>
</gene>
<keyword evidence="3" id="KW-1185">Reference proteome</keyword>
<evidence type="ECO:0000313" key="2">
    <source>
        <dbReference type="EMBL" id="EAT14925.1"/>
    </source>
</evidence>
<dbReference type="EMBL" id="AAEW02000015">
    <property type="protein sequence ID" value="EAT14925.1"/>
    <property type="molecule type" value="Genomic_DNA"/>
</dbReference>
<dbReference type="Proteomes" id="UP000005695">
    <property type="component" value="Unassembled WGS sequence"/>
</dbReference>
<protein>
    <submittedName>
        <fullName evidence="2">Methyltransferase type 11</fullName>
    </submittedName>
</protein>
<feature type="domain" description="Methyltransferase type 11" evidence="1">
    <location>
        <begin position="49"/>
        <end position="145"/>
    </location>
</feature>
<dbReference type="SUPFAM" id="SSF53335">
    <property type="entry name" value="S-adenosyl-L-methionine-dependent methyltransferases"/>
    <property type="match status" value="1"/>
</dbReference>
<keyword evidence="2" id="KW-0489">Methyltransferase</keyword>
<reference evidence="2" key="1">
    <citation type="submission" date="2006-05" db="EMBL/GenBank/DDBJ databases">
        <title>Annotation of the draft genome assembly of Desulfuromonas acetoxidans DSM 684.</title>
        <authorList>
            <consortium name="US DOE Joint Genome Institute (JGI-ORNL)"/>
            <person name="Larimer F."/>
            <person name="Land M."/>
            <person name="Hauser L."/>
        </authorList>
    </citation>
    <scope>NUCLEOTIDE SEQUENCE [LARGE SCALE GENOMIC DNA]</scope>
    <source>
        <strain evidence="2">DSM 684</strain>
    </source>
</reference>
<dbReference type="Pfam" id="PF08241">
    <property type="entry name" value="Methyltransf_11"/>
    <property type="match status" value="1"/>
</dbReference>
<dbReference type="InterPro" id="IPR029063">
    <property type="entry name" value="SAM-dependent_MTases_sf"/>
</dbReference>
<name>Q1JXN7_DESA6</name>
<dbReference type="AlphaFoldDB" id="Q1JXN7"/>
<dbReference type="RefSeq" id="WP_006001736.1">
    <property type="nucleotide sequence ID" value="NZ_AAEW02000015.1"/>
</dbReference>
<dbReference type="GO" id="GO:0008757">
    <property type="term" value="F:S-adenosylmethionine-dependent methyltransferase activity"/>
    <property type="evidence" value="ECO:0007669"/>
    <property type="project" value="InterPro"/>
</dbReference>
<dbReference type="OrthoDB" id="5319472at2"/>
<evidence type="ECO:0000259" key="1">
    <source>
        <dbReference type="Pfam" id="PF08241"/>
    </source>
</evidence>
<keyword evidence="2" id="KW-0808">Transferase</keyword>
<comment type="caution">
    <text evidence="2">The sequence shown here is derived from an EMBL/GenBank/DDBJ whole genome shotgun (WGS) entry which is preliminary data.</text>
</comment>
<dbReference type="InterPro" id="IPR013216">
    <property type="entry name" value="Methyltransf_11"/>
</dbReference>